<feature type="compositionally biased region" description="Polar residues" evidence="1">
    <location>
        <begin position="75"/>
        <end position="92"/>
    </location>
</feature>
<keyword evidence="4" id="KW-1185">Reference proteome</keyword>
<evidence type="ECO:0000256" key="2">
    <source>
        <dbReference type="SAM" id="SignalP"/>
    </source>
</evidence>
<feature type="compositionally biased region" description="Low complexity" evidence="1">
    <location>
        <begin position="144"/>
        <end position="156"/>
    </location>
</feature>
<dbReference type="InParanoid" id="D2VLK8"/>
<feature type="region of interest" description="Disordered" evidence="1">
    <location>
        <begin position="111"/>
        <end position="161"/>
    </location>
</feature>
<accession>D2VLK8</accession>
<dbReference type="Proteomes" id="UP000006671">
    <property type="component" value="Unassembled WGS sequence"/>
</dbReference>
<dbReference type="GeneID" id="8851969"/>
<feature type="signal peptide" evidence="2">
    <location>
        <begin position="1"/>
        <end position="21"/>
    </location>
</feature>
<feature type="compositionally biased region" description="Low complexity" evidence="1">
    <location>
        <begin position="328"/>
        <end position="341"/>
    </location>
</feature>
<evidence type="ECO:0000313" key="3">
    <source>
        <dbReference type="EMBL" id="EFC42406.1"/>
    </source>
</evidence>
<dbReference type="AlphaFoldDB" id="D2VLK8"/>
<organism evidence="4">
    <name type="scientific">Naegleria gruberi</name>
    <name type="common">Amoeba</name>
    <dbReference type="NCBI Taxonomy" id="5762"/>
    <lineage>
        <taxon>Eukaryota</taxon>
        <taxon>Discoba</taxon>
        <taxon>Heterolobosea</taxon>
        <taxon>Tetramitia</taxon>
        <taxon>Eutetramitia</taxon>
        <taxon>Vahlkampfiidae</taxon>
        <taxon>Naegleria</taxon>
    </lineage>
</organism>
<feature type="chain" id="PRO_5003038580" evidence="2">
    <location>
        <begin position="22"/>
        <end position="450"/>
    </location>
</feature>
<dbReference type="KEGG" id="ngr:NAEGRDRAFT_50562"/>
<name>D2VLK8_NAEGR</name>
<dbReference type="RefSeq" id="XP_002675150.1">
    <property type="nucleotide sequence ID" value="XM_002675104.1"/>
</dbReference>
<evidence type="ECO:0000313" key="4">
    <source>
        <dbReference type="Proteomes" id="UP000006671"/>
    </source>
</evidence>
<feature type="region of interest" description="Disordered" evidence="1">
    <location>
        <begin position="72"/>
        <end position="92"/>
    </location>
</feature>
<feature type="compositionally biased region" description="Basic residues" evidence="1">
    <location>
        <begin position="441"/>
        <end position="450"/>
    </location>
</feature>
<gene>
    <name evidence="3" type="ORF">NAEGRDRAFT_50562</name>
</gene>
<sequence>MISFLEVYFQILAVTIIVCNTNNVSFDQSIFDSFQDSLGLNATNNNSNNSLLKLDIDSLFLDPCNWIEHTEKSEQVSNSKTFQQESKTQSTNQVLNPLQTTHSTSIVSPAVSQPTITNSNNDDHSSSASSTWITNNSHGKRSRFSSGSNSQGSTNNPEPTLQKITTHVVQEDQDDDEEECRSILQDEEFGGWFFTQAPTSIILTCNPKFTINIYHKPLGATHSVFVNDDILVHIPRFDSNRIEDLFCDRVQLQMRSYLVSSVVENPNEVINNISQIDHLTALEFYENLSDSRFVSNLQDPNLPSGFSIKVPIKRDNTSKRGKRKEKLNSVIASSSSPNNNNKLPHSDDSDNSSSFIEYTSSPKKKKKGESAPKKIIFLLLIDRDSGDILYRSELLWQRSKTKREMEQKKPIGEESSIGNSSETNQKKRRNSTSNASANKQKPNKKTNKKK</sequence>
<proteinExistence type="predicted"/>
<dbReference type="OrthoDB" id="10447416at2759"/>
<dbReference type="VEuPathDB" id="AmoebaDB:NAEGRDRAFT_50562"/>
<feature type="compositionally biased region" description="Basic and acidic residues" evidence="1">
    <location>
        <begin position="402"/>
        <end position="412"/>
    </location>
</feature>
<feature type="region of interest" description="Disordered" evidence="1">
    <location>
        <begin position="400"/>
        <end position="450"/>
    </location>
</feature>
<feature type="compositionally biased region" description="Low complexity" evidence="1">
    <location>
        <begin position="115"/>
        <end position="137"/>
    </location>
</feature>
<evidence type="ECO:0000256" key="1">
    <source>
        <dbReference type="SAM" id="MobiDB-lite"/>
    </source>
</evidence>
<protein>
    <submittedName>
        <fullName evidence="3">Predicted protein</fullName>
    </submittedName>
</protein>
<keyword evidence="2" id="KW-0732">Signal</keyword>
<feature type="region of interest" description="Disordered" evidence="1">
    <location>
        <begin position="308"/>
        <end position="369"/>
    </location>
</feature>
<reference evidence="3 4" key="1">
    <citation type="journal article" date="2010" name="Cell">
        <title>The genome of Naegleria gruberi illuminates early eukaryotic versatility.</title>
        <authorList>
            <person name="Fritz-Laylin L.K."/>
            <person name="Prochnik S.E."/>
            <person name="Ginger M.L."/>
            <person name="Dacks J.B."/>
            <person name="Carpenter M.L."/>
            <person name="Field M.C."/>
            <person name="Kuo A."/>
            <person name="Paredez A."/>
            <person name="Chapman J."/>
            <person name="Pham J."/>
            <person name="Shu S."/>
            <person name="Neupane R."/>
            <person name="Cipriano M."/>
            <person name="Mancuso J."/>
            <person name="Tu H."/>
            <person name="Salamov A."/>
            <person name="Lindquist E."/>
            <person name="Shapiro H."/>
            <person name="Lucas S."/>
            <person name="Grigoriev I.V."/>
            <person name="Cande W.Z."/>
            <person name="Fulton C."/>
            <person name="Rokhsar D.S."/>
            <person name="Dawson S.C."/>
        </authorList>
    </citation>
    <scope>NUCLEOTIDE SEQUENCE [LARGE SCALE GENOMIC DNA]</scope>
    <source>
        <strain evidence="3 4">NEG-M</strain>
    </source>
</reference>
<feature type="compositionally biased region" description="Low complexity" evidence="1">
    <location>
        <begin position="413"/>
        <end position="422"/>
    </location>
</feature>
<dbReference type="EMBL" id="GG738880">
    <property type="protein sequence ID" value="EFC42406.1"/>
    <property type="molecule type" value="Genomic_DNA"/>
</dbReference>